<dbReference type="AlphaFoldDB" id="A0A409WIX9"/>
<comment type="caution">
    <text evidence="2">The sequence shown here is derived from an EMBL/GenBank/DDBJ whole genome shotgun (WGS) entry which is preliminary data.</text>
</comment>
<feature type="compositionally biased region" description="Polar residues" evidence="1">
    <location>
        <begin position="1"/>
        <end position="12"/>
    </location>
</feature>
<feature type="compositionally biased region" description="Basic residues" evidence="1">
    <location>
        <begin position="29"/>
        <end position="43"/>
    </location>
</feature>
<feature type="region of interest" description="Disordered" evidence="1">
    <location>
        <begin position="1"/>
        <end position="70"/>
    </location>
</feature>
<evidence type="ECO:0000313" key="3">
    <source>
        <dbReference type="Proteomes" id="UP000284842"/>
    </source>
</evidence>
<gene>
    <name evidence="2" type="ORF">CVT24_001579</name>
</gene>
<feature type="compositionally biased region" description="Acidic residues" evidence="1">
    <location>
        <begin position="1142"/>
        <end position="1162"/>
    </location>
</feature>
<dbReference type="InParanoid" id="A0A409WIX9"/>
<keyword evidence="3" id="KW-1185">Reference proteome</keyword>
<protein>
    <recommendedName>
        <fullName evidence="4">C2H2-type domain-containing protein</fullName>
    </recommendedName>
</protein>
<sequence>MAPKASQSTSATHGPCSCGRMFTTSGALKNHRNTCPKYRTTRRKPPENTPLAGPSNTPRADVQLSGAPSLNASRQLLRSRSSIPRAHSDIIPPLPLIIEDQEPGAQVPASPVSMKKTKANSFGVFRAYQDQLPTYTPDTDFDVRHICDNPAFNVQTPTRIHTGPDAPSPPGPYTDQIPPNNTAKLSQSPYSTKTEELFMSWYYSGGNTKSLNDMNVLAHNVIGSDDFRKEDLRKFDAAKSAQKLDNALDTLRPLNDGWKQSSVTISLPYPRHKSTSEFEAPVHKVDGLLHRSLTEIIKSAYSEKAASDFHTAPFEEYWRPSPQSTPERIYSELYNSDALLSEHQKIRQSPRPGCNLETVVMPMMLGSDSTQLTFFGDASLWPIYLHNGSQSKYVRSKPTSFSAHHVAYIPKLDDAIYEAYKEHFNDKPSVEILTHLRRELFQAVWRLLLDEEFMDAYENGIVLEFPDGIFRRVFPRFFTYSADYPEKVLLTCIKFLGNLPCPRCEISKNHIKHLGQMRDMQRRERLRRTDSDHRRTQVHAARRLIYEQGFSVKSAAVKMLLEDRAWTATMNAFSERLSPFGFDFYSMFTVDLLHEFELGVWKATFTHLIRILYVASNQALQLLNIRYRQIPSFGRAIRRFSSNASAMKRLAARDFEDLLQCAIPVFEGLLEPEHNRIVSDLLFELATWHGLAKLRLHTTSTVISLEASTTRLGDILRKFTNVTCSAFPTVNLPSEEAARARRKKGKEAEKQTSTKTKYRKFNLETYKLHALGDYASTIRMFGPTDGYSTQIGELEHRRCKKFYPRVHKGKKYYVSGVANHVFRERRMHNLGESMNIQMTRPNKKRRLAPTRELDLSEETIHSTNALLHFQISEETRNPVRVNTFLANYQGDPAIKEFLPRLRDHILGRLLNQKYDGDDSPFSDAERAEVVFQNHTIFQHKTLRVNYTTYDMRRDQDTINPGTNANIMMLSPEGEAHPYWYAKVIGIYHVLVSHRDLQSTPTLMNFLWVRWYGMEPAQSYRFGWKARRLPRIGFVDGTNKDPLASPPFGFIDPAHVIRAVHLIPAFHHGHTQGLLGPSRIARQPEDENSDWNFFYLNIFADRDMLMRFRGGGVGHSSTRKATDYFLQDRYKGDTHWYLQQDDTMEEDENEGDEGSTSESDEGDEGGRVMSASGGDSEDEVDEEEEEDYGYVNWNDEDEAEDNQDEGDSEGEWVDEVEDGIEEELGYAPY</sequence>
<organism evidence="2 3">
    <name type="scientific">Panaeolus cyanescens</name>
    <dbReference type="NCBI Taxonomy" id="181874"/>
    <lineage>
        <taxon>Eukaryota</taxon>
        <taxon>Fungi</taxon>
        <taxon>Dikarya</taxon>
        <taxon>Basidiomycota</taxon>
        <taxon>Agaricomycotina</taxon>
        <taxon>Agaricomycetes</taxon>
        <taxon>Agaricomycetidae</taxon>
        <taxon>Agaricales</taxon>
        <taxon>Agaricineae</taxon>
        <taxon>Galeropsidaceae</taxon>
        <taxon>Panaeolus</taxon>
    </lineage>
</organism>
<proteinExistence type="predicted"/>
<dbReference type="Pfam" id="PF18759">
    <property type="entry name" value="Plavaka"/>
    <property type="match status" value="1"/>
</dbReference>
<dbReference type="STRING" id="181874.A0A409WIX9"/>
<accession>A0A409WIX9</accession>
<name>A0A409WIX9_9AGAR</name>
<evidence type="ECO:0008006" key="4">
    <source>
        <dbReference type="Google" id="ProtNLM"/>
    </source>
</evidence>
<dbReference type="InterPro" id="IPR041078">
    <property type="entry name" value="Plavaka"/>
</dbReference>
<feature type="region of interest" description="Disordered" evidence="1">
    <location>
        <begin position="1142"/>
        <end position="1228"/>
    </location>
</feature>
<reference evidence="2 3" key="1">
    <citation type="journal article" date="2018" name="Evol. Lett.">
        <title>Horizontal gene cluster transfer increased hallucinogenic mushroom diversity.</title>
        <authorList>
            <person name="Reynolds H.T."/>
            <person name="Vijayakumar V."/>
            <person name="Gluck-Thaler E."/>
            <person name="Korotkin H.B."/>
            <person name="Matheny P.B."/>
            <person name="Slot J.C."/>
        </authorList>
    </citation>
    <scope>NUCLEOTIDE SEQUENCE [LARGE SCALE GENOMIC DNA]</scope>
    <source>
        <strain evidence="2 3">2629</strain>
    </source>
</reference>
<dbReference type="OrthoDB" id="2687259at2759"/>
<dbReference type="Proteomes" id="UP000284842">
    <property type="component" value="Unassembled WGS sequence"/>
</dbReference>
<evidence type="ECO:0000313" key="2">
    <source>
        <dbReference type="EMBL" id="PPQ78449.1"/>
    </source>
</evidence>
<dbReference type="EMBL" id="NHTK01005462">
    <property type="protein sequence ID" value="PPQ78449.1"/>
    <property type="molecule type" value="Genomic_DNA"/>
</dbReference>
<feature type="compositionally biased region" description="Acidic residues" evidence="1">
    <location>
        <begin position="1174"/>
        <end position="1228"/>
    </location>
</feature>
<evidence type="ECO:0000256" key="1">
    <source>
        <dbReference type="SAM" id="MobiDB-lite"/>
    </source>
</evidence>